<sequence>MTEYKHKKAATAEACGIALGRIKIIVDTLNGFIGEVMNTPKKGYPVSRVLEMIENINWQSNEKVYAAYRYGMIDERIRATFRNAGVLKKFQSEDELPDFYPIPKPEEKAPLDR</sequence>
<proteinExistence type="predicted"/>
<evidence type="ECO:0000313" key="1">
    <source>
        <dbReference type="EMBL" id="QJB01798.1"/>
    </source>
</evidence>
<accession>A0A6M3M2W1</accession>
<organism evidence="1">
    <name type="scientific">viral metagenome</name>
    <dbReference type="NCBI Taxonomy" id="1070528"/>
    <lineage>
        <taxon>unclassified sequences</taxon>
        <taxon>metagenomes</taxon>
        <taxon>organismal metagenomes</taxon>
    </lineage>
</organism>
<protein>
    <submittedName>
        <fullName evidence="1">Uncharacterized protein</fullName>
    </submittedName>
</protein>
<name>A0A6M3M2W1_9ZZZZ</name>
<gene>
    <name evidence="1" type="ORF">MM171B01988_0005</name>
</gene>
<dbReference type="AlphaFoldDB" id="A0A6M3M2W1"/>
<reference evidence="1" key="1">
    <citation type="submission" date="2020-03" db="EMBL/GenBank/DDBJ databases">
        <title>The deep terrestrial virosphere.</title>
        <authorList>
            <person name="Holmfeldt K."/>
            <person name="Nilsson E."/>
            <person name="Simone D."/>
            <person name="Lopez-Fernandez M."/>
            <person name="Wu X."/>
            <person name="de Brujin I."/>
            <person name="Lundin D."/>
            <person name="Andersson A."/>
            <person name="Bertilsson S."/>
            <person name="Dopson M."/>
        </authorList>
    </citation>
    <scope>NUCLEOTIDE SEQUENCE</scope>
    <source>
        <strain evidence="1">MM171B01988</strain>
    </source>
</reference>
<dbReference type="EMBL" id="MT143734">
    <property type="protein sequence ID" value="QJB01798.1"/>
    <property type="molecule type" value="Genomic_DNA"/>
</dbReference>